<dbReference type="Pfam" id="PF16242">
    <property type="entry name" value="Pyrid_ox_like"/>
    <property type="match status" value="1"/>
</dbReference>
<evidence type="ECO:0000259" key="1">
    <source>
        <dbReference type="Pfam" id="PF16242"/>
    </source>
</evidence>
<accession>A0A7X3FJ32</accession>
<dbReference type="SUPFAM" id="SSF50475">
    <property type="entry name" value="FMN-binding split barrel"/>
    <property type="match status" value="1"/>
</dbReference>
<dbReference type="OrthoDB" id="9795235at2"/>
<dbReference type="InterPro" id="IPR012349">
    <property type="entry name" value="Split_barrel_FMN-bd"/>
</dbReference>
<dbReference type="AlphaFoldDB" id="A0A7X3FJ32"/>
<reference evidence="2 3" key="1">
    <citation type="journal article" date="2019" name="Microorganisms">
        <title>Paenibacillus lutrae sp. nov., A Chitinolytic Species Isolated from A River Otter in Castril Natural Park, Granada, Spain.</title>
        <authorList>
            <person name="Rodriguez M."/>
            <person name="Reina J.C."/>
            <person name="Bejar V."/>
            <person name="Llamas I."/>
        </authorList>
    </citation>
    <scope>NUCLEOTIDE SEQUENCE [LARGE SCALE GENOMIC DNA]</scope>
    <source>
        <strain evidence="2 3">N10</strain>
    </source>
</reference>
<feature type="domain" description="General stress protein FMN-binding split barrel" evidence="1">
    <location>
        <begin position="10"/>
        <end position="150"/>
    </location>
</feature>
<protein>
    <submittedName>
        <fullName evidence="2">General stress protein</fullName>
    </submittedName>
</protein>
<keyword evidence="3" id="KW-1185">Reference proteome</keyword>
<dbReference type="Gene3D" id="2.30.110.10">
    <property type="entry name" value="Electron Transport, Fmn-binding Protein, Chain A"/>
    <property type="match status" value="1"/>
</dbReference>
<evidence type="ECO:0000313" key="3">
    <source>
        <dbReference type="Proteomes" id="UP000490800"/>
    </source>
</evidence>
<sequence length="163" mass="18656">MSNTHEPNHEAIETVRDLIKGIDVAMLTTINDQGLVSRPMSTQEVEFDGDLWFITKKDKSVYQELLQNSKVNVAYVDKSYVSIRGEAELVEDRTKVEEFWNRSYEMFFDTTSDDPSLVLIKIKAETAEYWEAGNKTKIVKKLWKKITGNDSDDVGLNKTVELG</sequence>
<gene>
    <name evidence="2" type="ORF">EDM21_14190</name>
</gene>
<organism evidence="2 3">
    <name type="scientific">Paenibacillus lutrae</name>
    <dbReference type="NCBI Taxonomy" id="2078573"/>
    <lineage>
        <taxon>Bacteria</taxon>
        <taxon>Bacillati</taxon>
        <taxon>Bacillota</taxon>
        <taxon>Bacilli</taxon>
        <taxon>Bacillales</taxon>
        <taxon>Paenibacillaceae</taxon>
        <taxon>Paenibacillus</taxon>
    </lineage>
</organism>
<dbReference type="PANTHER" id="PTHR34818">
    <property type="entry name" value="PROTEIN BLI-3"/>
    <property type="match status" value="1"/>
</dbReference>
<name>A0A7X3FJ32_9BACL</name>
<dbReference type="InterPro" id="IPR052917">
    <property type="entry name" value="Stress-Dev_Protein"/>
</dbReference>
<dbReference type="InterPro" id="IPR038725">
    <property type="entry name" value="YdaG_split_barrel_FMN-bd"/>
</dbReference>
<dbReference type="RefSeq" id="WP_157336367.1">
    <property type="nucleotide sequence ID" value="NZ_RHLK01000007.1"/>
</dbReference>
<proteinExistence type="predicted"/>
<comment type="caution">
    <text evidence="2">The sequence shown here is derived from an EMBL/GenBank/DDBJ whole genome shotgun (WGS) entry which is preliminary data.</text>
</comment>
<dbReference type="EMBL" id="RHLK01000007">
    <property type="protein sequence ID" value="MVP00658.1"/>
    <property type="molecule type" value="Genomic_DNA"/>
</dbReference>
<dbReference type="PANTHER" id="PTHR34818:SF1">
    <property type="entry name" value="PROTEIN BLI-3"/>
    <property type="match status" value="1"/>
</dbReference>
<evidence type="ECO:0000313" key="2">
    <source>
        <dbReference type="EMBL" id="MVP00658.1"/>
    </source>
</evidence>
<dbReference type="Proteomes" id="UP000490800">
    <property type="component" value="Unassembled WGS sequence"/>
</dbReference>